<sequence length="257" mass="26548">MVEDAEVEVRVEMGGFDGSAVGSIYCVDEDDLFQRSEALNILSLGAVDIAEDIPGVDDAKTLSRLLDEEEEEEEEERIPSRIHLCCRAAYAFVVAAADVGGGDGWVIVGAPATTRLMMLESWHLTDSNHKCGIVVVKILVGAMLYLADMLMREELDLALMMKETAVVSSNSAVVVDGDVRHATAVGDAGDDVAAAAAAVAVVGVSAEIGVHGTVVGSGRPGVSTVCPHDGIARSDVVAVADGCDDAVVAAAGHLMGA</sequence>
<gene>
    <name evidence="1" type="ORF">BGZ80_010640</name>
</gene>
<name>A0A9P6SZQ5_9FUNG</name>
<reference evidence="1" key="1">
    <citation type="journal article" date="2020" name="Fungal Divers.">
        <title>Resolving the Mortierellaceae phylogeny through synthesis of multi-gene phylogenetics and phylogenomics.</title>
        <authorList>
            <person name="Vandepol N."/>
            <person name="Liber J."/>
            <person name="Desiro A."/>
            <person name="Na H."/>
            <person name="Kennedy M."/>
            <person name="Barry K."/>
            <person name="Grigoriev I.V."/>
            <person name="Miller A.N."/>
            <person name="O'Donnell K."/>
            <person name="Stajich J.E."/>
            <person name="Bonito G."/>
        </authorList>
    </citation>
    <scope>NUCLEOTIDE SEQUENCE</scope>
    <source>
        <strain evidence="1">NRRL 2769</strain>
    </source>
</reference>
<dbReference type="Proteomes" id="UP000703661">
    <property type="component" value="Unassembled WGS sequence"/>
</dbReference>
<evidence type="ECO:0000313" key="1">
    <source>
        <dbReference type="EMBL" id="KAG0014125.1"/>
    </source>
</evidence>
<organism evidence="1 2">
    <name type="scientific">Entomortierella chlamydospora</name>
    <dbReference type="NCBI Taxonomy" id="101097"/>
    <lineage>
        <taxon>Eukaryota</taxon>
        <taxon>Fungi</taxon>
        <taxon>Fungi incertae sedis</taxon>
        <taxon>Mucoromycota</taxon>
        <taxon>Mortierellomycotina</taxon>
        <taxon>Mortierellomycetes</taxon>
        <taxon>Mortierellales</taxon>
        <taxon>Mortierellaceae</taxon>
        <taxon>Entomortierella</taxon>
    </lineage>
</organism>
<dbReference type="EMBL" id="JAAAID010000761">
    <property type="protein sequence ID" value="KAG0014125.1"/>
    <property type="molecule type" value="Genomic_DNA"/>
</dbReference>
<comment type="caution">
    <text evidence="1">The sequence shown here is derived from an EMBL/GenBank/DDBJ whole genome shotgun (WGS) entry which is preliminary data.</text>
</comment>
<accession>A0A9P6SZQ5</accession>
<proteinExistence type="predicted"/>
<dbReference type="AlphaFoldDB" id="A0A9P6SZQ5"/>
<evidence type="ECO:0000313" key="2">
    <source>
        <dbReference type="Proteomes" id="UP000703661"/>
    </source>
</evidence>
<keyword evidence="2" id="KW-1185">Reference proteome</keyword>
<protein>
    <submittedName>
        <fullName evidence="1">Uncharacterized protein</fullName>
    </submittedName>
</protein>